<evidence type="ECO:0000256" key="3">
    <source>
        <dbReference type="ARBA" id="ARBA00023015"/>
    </source>
</evidence>
<evidence type="ECO:0000313" key="10">
    <source>
        <dbReference type="EMBL" id="KAH7969424.1"/>
    </source>
</evidence>
<comment type="subcellular location">
    <subcellularLocation>
        <location evidence="1">Nucleus</location>
    </subcellularLocation>
</comment>
<dbReference type="SMART" id="SM00338">
    <property type="entry name" value="BRLZ"/>
    <property type="match status" value="1"/>
</dbReference>
<dbReference type="GO" id="GO:0000978">
    <property type="term" value="F:RNA polymerase II cis-regulatory region sequence-specific DNA binding"/>
    <property type="evidence" value="ECO:0007669"/>
    <property type="project" value="TreeGrafter"/>
</dbReference>
<dbReference type="GO" id="GO:0005634">
    <property type="term" value="C:nucleus"/>
    <property type="evidence" value="ECO:0007669"/>
    <property type="project" value="UniProtKB-SubCell"/>
</dbReference>
<evidence type="ECO:0000256" key="8">
    <source>
        <dbReference type="SAM" id="MobiDB-lite"/>
    </source>
</evidence>
<evidence type="ECO:0000256" key="1">
    <source>
        <dbReference type="ARBA" id="ARBA00004123"/>
    </source>
</evidence>
<feature type="coiled-coil region" evidence="7">
    <location>
        <begin position="336"/>
        <end position="363"/>
    </location>
</feature>
<keyword evidence="7" id="KW-0175">Coiled coil</keyword>
<dbReference type="Proteomes" id="UP000821837">
    <property type="component" value="Unassembled WGS sequence"/>
</dbReference>
<comment type="caution">
    <text evidence="10">The sequence shown here is derived from an EMBL/GenBank/DDBJ whole genome shotgun (WGS) entry which is preliminary data.</text>
</comment>
<dbReference type="InterPro" id="IPR040223">
    <property type="entry name" value="PAR_bZIP"/>
</dbReference>
<evidence type="ECO:0000259" key="9">
    <source>
        <dbReference type="PROSITE" id="PS50217"/>
    </source>
</evidence>
<dbReference type="InterPro" id="IPR046347">
    <property type="entry name" value="bZIP_sf"/>
</dbReference>
<gene>
    <name evidence="10" type="ORF">HPB52_017837</name>
</gene>
<reference evidence="10" key="2">
    <citation type="submission" date="2021-09" db="EMBL/GenBank/DDBJ databases">
        <authorList>
            <person name="Jia N."/>
            <person name="Wang J."/>
            <person name="Shi W."/>
            <person name="Du L."/>
            <person name="Sun Y."/>
            <person name="Zhan W."/>
            <person name="Jiang J."/>
            <person name="Wang Q."/>
            <person name="Zhang B."/>
            <person name="Ji P."/>
            <person name="Sakyi L.B."/>
            <person name="Cui X."/>
            <person name="Yuan T."/>
            <person name="Jiang B."/>
            <person name="Yang W."/>
            <person name="Lam T.T.-Y."/>
            <person name="Chang Q."/>
            <person name="Ding S."/>
            <person name="Wang X."/>
            <person name="Zhu J."/>
            <person name="Ruan X."/>
            <person name="Zhao L."/>
            <person name="Wei J."/>
            <person name="Que T."/>
            <person name="Du C."/>
            <person name="Cheng J."/>
            <person name="Dai P."/>
            <person name="Han X."/>
            <person name="Huang E."/>
            <person name="Gao Y."/>
            <person name="Liu J."/>
            <person name="Shao H."/>
            <person name="Ye R."/>
            <person name="Li L."/>
            <person name="Wei W."/>
            <person name="Wang X."/>
            <person name="Wang C."/>
            <person name="Huo Q."/>
            <person name="Li W."/>
            <person name="Guo W."/>
            <person name="Chen H."/>
            <person name="Chen S."/>
            <person name="Zhou L."/>
            <person name="Zhou L."/>
            <person name="Ni X."/>
            <person name="Tian J."/>
            <person name="Zhou Y."/>
            <person name="Sheng Y."/>
            <person name="Liu T."/>
            <person name="Pan Y."/>
            <person name="Xia L."/>
            <person name="Li J."/>
            <person name="Zhao F."/>
            <person name="Cao W."/>
        </authorList>
    </citation>
    <scope>NUCLEOTIDE SEQUENCE</scope>
    <source>
        <strain evidence="10">Rsan-2018</strain>
        <tissue evidence="10">Larvae</tissue>
    </source>
</reference>
<dbReference type="EMBL" id="JABSTV010001248">
    <property type="protein sequence ID" value="KAH7969424.1"/>
    <property type="molecule type" value="Genomic_DNA"/>
</dbReference>
<reference evidence="10" key="1">
    <citation type="journal article" date="2020" name="Cell">
        <title>Large-Scale Comparative Analyses of Tick Genomes Elucidate Their Genetic Diversity and Vector Capacities.</title>
        <authorList>
            <consortium name="Tick Genome and Microbiome Consortium (TIGMIC)"/>
            <person name="Jia N."/>
            <person name="Wang J."/>
            <person name="Shi W."/>
            <person name="Du L."/>
            <person name="Sun Y."/>
            <person name="Zhan W."/>
            <person name="Jiang J.F."/>
            <person name="Wang Q."/>
            <person name="Zhang B."/>
            <person name="Ji P."/>
            <person name="Bell-Sakyi L."/>
            <person name="Cui X.M."/>
            <person name="Yuan T.T."/>
            <person name="Jiang B.G."/>
            <person name="Yang W.F."/>
            <person name="Lam T.T."/>
            <person name="Chang Q.C."/>
            <person name="Ding S.J."/>
            <person name="Wang X.J."/>
            <person name="Zhu J.G."/>
            <person name="Ruan X.D."/>
            <person name="Zhao L."/>
            <person name="Wei J.T."/>
            <person name="Ye R.Z."/>
            <person name="Que T.C."/>
            <person name="Du C.H."/>
            <person name="Zhou Y.H."/>
            <person name="Cheng J.X."/>
            <person name="Dai P.F."/>
            <person name="Guo W.B."/>
            <person name="Han X.H."/>
            <person name="Huang E.J."/>
            <person name="Li L.F."/>
            <person name="Wei W."/>
            <person name="Gao Y.C."/>
            <person name="Liu J.Z."/>
            <person name="Shao H.Z."/>
            <person name="Wang X."/>
            <person name="Wang C.C."/>
            <person name="Yang T.C."/>
            <person name="Huo Q.B."/>
            <person name="Li W."/>
            <person name="Chen H.Y."/>
            <person name="Chen S.E."/>
            <person name="Zhou L.G."/>
            <person name="Ni X.B."/>
            <person name="Tian J.H."/>
            <person name="Sheng Y."/>
            <person name="Liu T."/>
            <person name="Pan Y.S."/>
            <person name="Xia L.Y."/>
            <person name="Li J."/>
            <person name="Zhao F."/>
            <person name="Cao W.C."/>
        </authorList>
    </citation>
    <scope>NUCLEOTIDE SEQUENCE</scope>
    <source>
        <strain evidence="10">Rsan-2018</strain>
    </source>
</reference>
<keyword evidence="4" id="KW-0238">DNA-binding</keyword>
<feature type="domain" description="BZIP" evidence="9">
    <location>
        <begin position="304"/>
        <end position="367"/>
    </location>
</feature>
<feature type="compositionally biased region" description="Basic and acidic residues" evidence="8">
    <location>
        <begin position="52"/>
        <end position="62"/>
    </location>
</feature>
<dbReference type="VEuPathDB" id="VectorBase:RSAN_034526"/>
<dbReference type="InterPro" id="IPR004827">
    <property type="entry name" value="bZIP"/>
</dbReference>
<keyword evidence="3" id="KW-0805">Transcription regulation</keyword>
<dbReference type="Pfam" id="PF07716">
    <property type="entry name" value="bZIP_2"/>
    <property type="match status" value="1"/>
</dbReference>
<dbReference type="SUPFAM" id="SSF57959">
    <property type="entry name" value="Leucine zipper domain"/>
    <property type="match status" value="1"/>
</dbReference>
<dbReference type="CDD" id="cd14695">
    <property type="entry name" value="bZIP_HLF"/>
    <property type="match status" value="1"/>
</dbReference>
<evidence type="ECO:0000256" key="4">
    <source>
        <dbReference type="ARBA" id="ARBA00023125"/>
    </source>
</evidence>
<dbReference type="AlphaFoldDB" id="A0A9D4Q7V6"/>
<keyword evidence="11" id="KW-1185">Reference proteome</keyword>
<feature type="region of interest" description="Disordered" evidence="8">
    <location>
        <begin position="127"/>
        <end position="168"/>
    </location>
</feature>
<dbReference type="PROSITE" id="PS50217">
    <property type="entry name" value="BZIP"/>
    <property type="match status" value="1"/>
</dbReference>
<accession>A0A9D4Q7V6</accession>
<keyword evidence="6" id="KW-0539">Nucleus</keyword>
<evidence type="ECO:0000256" key="5">
    <source>
        <dbReference type="ARBA" id="ARBA00023163"/>
    </source>
</evidence>
<keyword evidence="5" id="KW-0804">Transcription</keyword>
<evidence type="ECO:0000256" key="7">
    <source>
        <dbReference type="SAM" id="Coils"/>
    </source>
</evidence>
<dbReference type="PANTHER" id="PTHR11988:SF27">
    <property type="entry name" value="GH27708P"/>
    <property type="match status" value="1"/>
</dbReference>
<protein>
    <recommendedName>
        <fullName evidence="9">BZIP domain-containing protein</fullName>
    </recommendedName>
</protein>
<evidence type="ECO:0000313" key="11">
    <source>
        <dbReference type="Proteomes" id="UP000821837"/>
    </source>
</evidence>
<evidence type="ECO:0000256" key="6">
    <source>
        <dbReference type="ARBA" id="ARBA00023242"/>
    </source>
</evidence>
<proteinExistence type="inferred from homology"/>
<dbReference type="FunFam" id="1.20.5.170:FF:000007">
    <property type="entry name" value="hepatic leukemia factor isoform X2"/>
    <property type="match status" value="1"/>
</dbReference>
<evidence type="ECO:0000256" key="2">
    <source>
        <dbReference type="ARBA" id="ARBA00009208"/>
    </source>
</evidence>
<dbReference type="GO" id="GO:0000981">
    <property type="term" value="F:DNA-binding transcription factor activity, RNA polymerase II-specific"/>
    <property type="evidence" value="ECO:0007669"/>
    <property type="project" value="TreeGrafter"/>
</dbReference>
<dbReference type="Gene3D" id="1.20.5.170">
    <property type="match status" value="1"/>
</dbReference>
<sequence length="369" mass="40429">MDEALLGRPGPMAPTAYGIGIRGYLDGHDMATRVQPQPPPGAASDRWTSSSADKKEKLDSKDTTAAAYDTGAASAGSGGGGAMLWDRTLSELKLEYMDLDEFLSENGVAGKGVAALSPRHNPFRQAASSMVDPHRLAPDPGGLQQQQQSDEPALAGPPPNGEPPGCTQQRLAHNSCKCISRAVLRLLLSMSHPALQASPAFGFFDLTEGACYSMQSLAEHFRGDEVTSRRPACDPMAAGRRSGSPTATVVPIDCGFTKTDLALANLPGHDDFDPSHHPFSEDELKPQPIVKKSRKQFVPNELKDDKYWARRQKNNIAAKRSREVRRVKENQIVLRASYLEKENIALREEVHKLQQENDMLRKRLHEYEP</sequence>
<comment type="similarity">
    <text evidence="2">Belongs to the bZIP family. PAR subfamily.</text>
</comment>
<organism evidence="10 11">
    <name type="scientific">Rhipicephalus sanguineus</name>
    <name type="common">Brown dog tick</name>
    <name type="synonym">Ixodes sanguineus</name>
    <dbReference type="NCBI Taxonomy" id="34632"/>
    <lineage>
        <taxon>Eukaryota</taxon>
        <taxon>Metazoa</taxon>
        <taxon>Ecdysozoa</taxon>
        <taxon>Arthropoda</taxon>
        <taxon>Chelicerata</taxon>
        <taxon>Arachnida</taxon>
        <taxon>Acari</taxon>
        <taxon>Parasitiformes</taxon>
        <taxon>Ixodida</taxon>
        <taxon>Ixodoidea</taxon>
        <taxon>Ixodidae</taxon>
        <taxon>Rhipicephalinae</taxon>
        <taxon>Rhipicephalus</taxon>
        <taxon>Rhipicephalus</taxon>
    </lineage>
</organism>
<dbReference type="PANTHER" id="PTHR11988">
    <property type="entry name" value="THYROTROPH EMBRYONIC FACTOR RELATED"/>
    <property type="match status" value="1"/>
</dbReference>
<feature type="region of interest" description="Disordered" evidence="8">
    <location>
        <begin position="30"/>
        <end position="63"/>
    </location>
</feature>
<name>A0A9D4Q7V6_RHISA</name>